<dbReference type="GO" id="GO:0032391">
    <property type="term" value="C:photoreceptor connecting cilium"/>
    <property type="evidence" value="ECO:0007669"/>
    <property type="project" value="TreeGrafter"/>
</dbReference>
<dbReference type="PANTHER" id="PTHR21501:SF5">
    <property type="entry name" value="TESTIS-SPECIFIC PROTEIN 10-INTERACTING PROTEIN"/>
    <property type="match status" value="1"/>
</dbReference>
<sequence>MEPFEWLRIALFHSMSWPVAWLRITGVFLSIFWIFSTFVQLLAKPLSHRNDELAEHDSENSSAGLSIRGDEVPRPGHVDKEGESDSGLEDTTPTGHQSKLRLLGSSSAENGEEKEQVGAKECSEFRDDGDNLDKMKMLAQEPSCNHRSQVTHLPHEQWLPVGERSPGMPPGLGHSLSLQELFSASVPLHSPGLSSDLGPCEETSLHRLLQLWKSFSLGPLPAESYKQRRSRSVGYRTRASPQSTGPTIPQPFQMTIREAERQRWRRVQLSAGGKGSTSRIKELDFLDRDKYRRQFRAKPVPAQSQQLIYEAMCTEREERSRLGVQKRKEELMASVKLFSFVERDEMQKEERRKELRELFVLSNVSEKSSSKERKRGRSMESRSRRRSFKNEVSCSPDVRRSPDMMERKSECQAAAKTGTTRCQKSHLMFASEPTYHPRILPGMPRFTRLHRALQLDSGPRKQDMISVNIQTADGRQERTRSAKHLKACTQSFGGSVRPPSSVESFPPRINDSARLRQAAIRQRLDEQSWRAEASRVVNVQRRCRSRDVQRQVALSVHACDTHHSLSEVQPNKMHQLRQQDVQRRREYAAEMREMQKRVSGRPLLLESVTMKNAQAKAERCFLHTLRDVGLNAEFVTAMGQQENTLPTDEESAGKASELENKKRSGLTMQERERTEEDLHGDERANSLSSEDERGGTEYNNSDTDVSQQSM</sequence>
<reference evidence="5" key="1">
    <citation type="submission" date="2025-08" db="UniProtKB">
        <authorList>
            <consortium name="Ensembl"/>
        </authorList>
    </citation>
    <scope>IDENTIFICATION</scope>
</reference>
<dbReference type="PANTHER" id="PTHR21501">
    <property type="entry name" value="PROTEIN FAM-161"/>
    <property type="match status" value="1"/>
</dbReference>
<feature type="compositionally biased region" description="Polar residues" evidence="3">
    <location>
        <begin position="697"/>
        <end position="710"/>
    </location>
</feature>
<evidence type="ECO:0000313" key="6">
    <source>
        <dbReference type="Proteomes" id="UP000694388"/>
    </source>
</evidence>
<evidence type="ECO:0000256" key="2">
    <source>
        <dbReference type="ARBA" id="ARBA00023054"/>
    </source>
</evidence>
<feature type="region of interest" description="Disordered" evidence="3">
    <location>
        <begin position="640"/>
        <end position="710"/>
    </location>
</feature>
<accession>A0A8C4PWM2</accession>
<feature type="region of interest" description="Disordered" evidence="3">
    <location>
        <begin position="366"/>
        <end position="407"/>
    </location>
</feature>
<dbReference type="AlphaFoldDB" id="A0A8C4PWM2"/>
<dbReference type="GO" id="GO:0044782">
    <property type="term" value="P:cilium organization"/>
    <property type="evidence" value="ECO:0007669"/>
    <property type="project" value="TreeGrafter"/>
</dbReference>
<evidence type="ECO:0000256" key="1">
    <source>
        <dbReference type="ARBA" id="ARBA00006663"/>
    </source>
</evidence>
<evidence type="ECO:0000256" key="4">
    <source>
        <dbReference type="SAM" id="Phobius"/>
    </source>
</evidence>
<feature type="compositionally biased region" description="Basic and acidic residues" evidence="3">
    <location>
        <begin position="397"/>
        <end position="407"/>
    </location>
</feature>
<dbReference type="InterPro" id="IPR051655">
    <property type="entry name" value="FAM161"/>
</dbReference>
<keyword evidence="4" id="KW-0472">Membrane</keyword>
<feature type="compositionally biased region" description="Polar residues" evidence="3">
    <location>
        <begin position="239"/>
        <end position="250"/>
    </location>
</feature>
<dbReference type="GeneTree" id="ENSGT00940000157824"/>
<feature type="compositionally biased region" description="Basic and acidic residues" evidence="3">
    <location>
        <begin position="111"/>
        <end position="128"/>
    </location>
</feature>
<dbReference type="Ensembl" id="ENSEBUT00000001360.1">
    <property type="protein sequence ID" value="ENSEBUP00000001046.1"/>
    <property type="gene ID" value="ENSEBUG00000001001.1"/>
</dbReference>
<keyword evidence="4" id="KW-1133">Transmembrane helix</keyword>
<feature type="region of interest" description="Disordered" evidence="3">
    <location>
        <begin position="228"/>
        <end position="250"/>
    </location>
</feature>
<keyword evidence="4" id="KW-0812">Transmembrane</keyword>
<protein>
    <submittedName>
        <fullName evidence="5">Uncharacterized protein</fullName>
    </submittedName>
</protein>
<reference evidence="5" key="2">
    <citation type="submission" date="2025-09" db="UniProtKB">
        <authorList>
            <consortium name="Ensembl"/>
        </authorList>
    </citation>
    <scope>IDENTIFICATION</scope>
</reference>
<proteinExistence type="inferred from homology"/>
<feature type="region of interest" description="Disordered" evidence="3">
    <location>
        <begin position="53"/>
        <end position="128"/>
    </location>
</feature>
<dbReference type="Proteomes" id="UP000694388">
    <property type="component" value="Unplaced"/>
</dbReference>
<feature type="transmembrane region" description="Helical" evidence="4">
    <location>
        <begin position="20"/>
        <end position="43"/>
    </location>
</feature>
<dbReference type="InterPro" id="IPR019579">
    <property type="entry name" value="FAM161A/B"/>
</dbReference>
<dbReference type="OMA" id="AMCTERE"/>
<name>A0A8C4PWM2_EPTBU</name>
<feature type="compositionally biased region" description="Basic and acidic residues" evidence="3">
    <location>
        <begin position="68"/>
        <end position="83"/>
    </location>
</feature>
<comment type="similarity">
    <text evidence="1">Belongs to the FAM161 family.</text>
</comment>
<dbReference type="Pfam" id="PF10595">
    <property type="entry name" value="FAM161A_B"/>
    <property type="match status" value="1"/>
</dbReference>
<feature type="compositionally biased region" description="Basic and acidic residues" evidence="3">
    <location>
        <begin position="669"/>
        <end position="695"/>
    </location>
</feature>
<evidence type="ECO:0000256" key="3">
    <source>
        <dbReference type="SAM" id="MobiDB-lite"/>
    </source>
</evidence>
<evidence type="ECO:0000313" key="5">
    <source>
        <dbReference type="Ensembl" id="ENSEBUP00000001046.1"/>
    </source>
</evidence>
<keyword evidence="6" id="KW-1185">Reference proteome</keyword>
<dbReference type="GO" id="GO:0036064">
    <property type="term" value="C:ciliary basal body"/>
    <property type="evidence" value="ECO:0007669"/>
    <property type="project" value="TreeGrafter"/>
</dbReference>
<organism evidence="5 6">
    <name type="scientific">Eptatretus burgeri</name>
    <name type="common">Inshore hagfish</name>
    <dbReference type="NCBI Taxonomy" id="7764"/>
    <lineage>
        <taxon>Eukaryota</taxon>
        <taxon>Metazoa</taxon>
        <taxon>Chordata</taxon>
        <taxon>Craniata</taxon>
        <taxon>Vertebrata</taxon>
        <taxon>Cyclostomata</taxon>
        <taxon>Myxini</taxon>
        <taxon>Myxiniformes</taxon>
        <taxon>Myxinidae</taxon>
        <taxon>Eptatretinae</taxon>
        <taxon>Eptatretus</taxon>
    </lineage>
</organism>
<keyword evidence="2" id="KW-0175">Coiled coil</keyword>